<evidence type="ECO:0000256" key="12">
    <source>
        <dbReference type="ARBA" id="ARBA00023132"/>
    </source>
</evidence>
<keyword evidence="8" id="KW-0995">Kinetochore</keyword>
<dbReference type="GO" id="GO:0000973">
    <property type="term" value="P:post-transcriptional tethering of RNA polymerase II gene DNA at nuclear periphery"/>
    <property type="evidence" value="ECO:0007669"/>
    <property type="project" value="TreeGrafter"/>
</dbReference>
<evidence type="ECO:0000256" key="9">
    <source>
        <dbReference type="ARBA" id="ARBA00022927"/>
    </source>
</evidence>
<feature type="region of interest" description="Disordered" evidence="19">
    <location>
        <begin position="16"/>
        <end position="58"/>
    </location>
</feature>
<comment type="function">
    <text evidence="18">Functions as a component of the nuclear pore complex (NPC).</text>
</comment>
<dbReference type="FunFam" id="1.10.3450.20:FF:000001">
    <property type="entry name" value="Nuclear pore complex protein"/>
    <property type="match status" value="1"/>
</dbReference>
<evidence type="ECO:0000256" key="14">
    <source>
        <dbReference type="ARBA" id="ARBA00023242"/>
    </source>
</evidence>
<evidence type="ECO:0000256" key="16">
    <source>
        <dbReference type="ARBA" id="ARBA00056880"/>
    </source>
</evidence>
<dbReference type="Gene3D" id="1.20.190.50">
    <property type="match status" value="1"/>
</dbReference>
<keyword evidence="13 18" id="KW-0472">Membrane</keyword>
<comment type="subcellular location">
    <subcellularLocation>
        <location evidence="1">Chromosome</location>
        <location evidence="1">Centromere</location>
        <location evidence="1">Kinetochore</location>
    </subcellularLocation>
    <subcellularLocation>
        <location evidence="18">Nucleus</location>
        <location evidence="18">Nuclear pore complex</location>
    </subcellularLocation>
    <subcellularLocation>
        <location evidence="18">Nucleus membrane</location>
    </subcellularLocation>
</comment>
<accession>A0A131Y3T4</accession>
<dbReference type="PANTHER" id="PTHR13003:SF2">
    <property type="entry name" value="NUCLEAR PORE COMPLEX PROTEIN NUP107"/>
    <property type="match status" value="1"/>
</dbReference>
<comment type="subunit">
    <text evidence="17">Part of the nuclear pore complex (NPC). Forms part of the Nup160 subcomplex in the nuclear pore which is composed of NUP160, NUP133, NUP107 and Nup96; this complex plays a role in RNA export and in tethering Nup98 and NUP153 to the nucleus. Does not interact with TPR. Interacts with ZNF106.</text>
</comment>
<dbReference type="GO" id="GO:0006606">
    <property type="term" value="P:protein import into nucleus"/>
    <property type="evidence" value="ECO:0007669"/>
    <property type="project" value="TreeGrafter"/>
</dbReference>
<reference evidence="20" key="1">
    <citation type="submission" date="2016-02" db="EMBL/GenBank/DDBJ databases">
        <title>RNAseq analyses of the midgut from blood- or serum-fed Ixodes ricinus ticks.</title>
        <authorList>
            <person name="Perner J."/>
            <person name="Provaznik J."/>
            <person name="Schrenkova J."/>
            <person name="Urbanova V."/>
            <person name="Ribeiro J.M."/>
            <person name="Kopacek P."/>
        </authorList>
    </citation>
    <scope>NUCLEOTIDE SEQUENCE</scope>
    <source>
        <tissue evidence="20">Gut</tissue>
    </source>
</reference>
<keyword evidence="3 18" id="KW-0813">Transport</keyword>
<evidence type="ECO:0000256" key="3">
    <source>
        <dbReference type="ARBA" id="ARBA00022448"/>
    </source>
</evidence>
<dbReference type="FunFam" id="1.20.190.50:FF:000001">
    <property type="entry name" value="Nuclear pore complex protein"/>
    <property type="match status" value="1"/>
</dbReference>
<comment type="similarity">
    <text evidence="2 18">Belongs to the nucleoporin Nup84/Nup107 family.</text>
</comment>
<keyword evidence="14 18" id="KW-0539">Nucleus</keyword>
<keyword evidence="5" id="KW-0488">Methylation</keyword>
<dbReference type="GO" id="GO:0006406">
    <property type="term" value="P:mRNA export from nucleus"/>
    <property type="evidence" value="ECO:0007669"/>
    <property type="project" value="TreeGrafter"/>
</dbReference>
<evidence type="ECO:0000313" key="20">
    <source>
        <dbReference type="EMBL" id="JAP72696.1"/>
    </source>
</evidence>
<evidence type="ECO:0000256" key="4">
    <source>
        <dbReference type="ARBA" id="ARBA00022454"/>
    </source>
</evidence>
<evidence type="ECO:0000256" key="2">
    <source>
        <dbReference type="ARBA" id="ARBA00009510"/>
    </source>
</evidence>
<dbReference type="EMBL" id="GEFM01003100">
    <property type="protein sequence ID" value="JAP72696.1"/>
    <property type="molecule type" value="mRNA"/>
</dbReference>
<dbReference type="GO" id="GO:0017056">
    <property type="term" value="F:structural constituent of nuclear pore"/>
    <property type="evidence" value="ECO:0007669"/>
    <property type="project" value="UniProtKB-UniRule"/>
</dbReference>
<evidence type="ECO:0000256" key="11">
    <source>
        <dbReference type="ARBA" id="ARBA00023010"/>
    </source>
</evidence>
<evidence type="ECO:0000256" key="19">
    <source>
        <dbReference type="SAM" id="MobiDB-lite"/>
    </source>
</evidence>
<dbReference type="InterPro" id="IPR007252">
    <property type="entry name" value="Nup84/Nup107"/>
</dbReference>
<dbReference type="GO" id="GO:0031080">
    <property type="term" value="C:nuclear pore outer ring"/>
    <property type="evidence" value="ECO:0007669"/>
    <property type="project" value="TreeGrafter"/>
</dbReference>
<proteinExistence type="evidence at transcript level"/>
<organism evidence="20">
    <name type="scientific">Ixodes ricinus</name>
    <name type="common">Common tick</name>
    <name type="synonym">Acarus ricinus</name>
    <dbReference type="NCBI Taxonomy" id="34613"/>
    <lineage>
        <taxon>Eukaryota</taxon>
        <taxon>Metazoa</taxon>
        <taxon>Ecdysozoa</taxon>
        <taxon>Arthropoda</taxon>
        <taxon>Chelicerata</taxon>
        <taxon>Arachnida</taxon>
        <taxon>Acari</taxon>
        <taxon>Parasitiformes</taxon>
        <taxon>Ixodida</taxon>
        <taxon>Ixodoidea</taxon>
        <taxon>Ixodidae</taxon>
        <taxon>Ixodinae</taxon>
        <taxon>Ixodes</taxon>
    </lineage>
</organism>
<feature type="compositionally biased region" description="Low complexity" evidence="19">
    <location>
        <begin position="40"/>
        <end position="49"/>
    </location>
</feature>
<comment type="function">
    <text evidence="16">Plays a role in the nuclear pore complex (NPC) assembly and/or maintenance. Required for the assembly of peripheral proteins into the NPC. May anchor NUP62 to the NPC. Involved in nephrogenesis.</text>
</comment>
<keyword evidence="11 18" id="KW-0811">Translocation</keyword>
<dbReference type="PANTHER" id="PTHR13003">
    <property type="entry name" value="NUP107-RELATED"/>
    <property type="match status" value="1"/>
</dbReference>
<evidence type="ECO:0000256" key="8">
    <source>
        <dbReference type="ARBA" id="ARBA00022838"/>
    </source>
</evidence>
<evidence type="ECO:0000256" key="6">
    <source>
        <dbReference type="ARBA" id="ARBA00022553"/>
    </source>
</evidence>
<keyword evidence="15" id="KW-0137">Centromere</keyword>
<keyword evidence="12 18" id="KW-0906">Nuclear pore complex</keyword>
<keyword evidence="10" id="KW-0007">Acetylation</keyword>
<dbReference type="Gene3D" id="1.10.3450.20">
    <property type="match status" value="1"/>
</dbReference>
<evidence type="ECO:0000256" key="10">
    <source>
        <dbReference type="ARBA" id="ARBA00022990"/>
    </source>
</evidence>
<dbReference type="Pfam" id="PF04121">
    <property type="entry name" value="Nup84_Nup100"/>
    <property type="match status" value="1"/>
</dbReference>
<dbReference type="GO" id="GO:0000776">
    <property type="term" value="C:kinetochore"/>
    <property type="evidence" value="ECO:0007669"/>
    <property type="project" value="UniProtKB-KW"/>
</dbReference>
<evidence type="ECO:0000256" key="18">
    <source>
        <dbReference type="RuleBase" id="RU365072"/>
    </source>
</evidence>
<keyword evidence="6" id="KW-0597">Phosphoprotein</keyword>
<evidence type="ECO:0000256" key="17">
    <source>
        <dbReference type="ARBA" id="ARBA00063956"/>
    </source>
</evidence>
<dbReference type="GO" id="GO:0031965">
    <property type="term" value="C:nuclear membrane"/>
    <property type="evidence" value="ECO:0007669"/>
    <property type="project" value="UniProtKB-SubCell"/>
</dbReference>
<protein>
    <recommendedName>
        <fullName evidence="18">Nuclear pore complex protein</fullName>
    </recommendedName>
</protein>
<evidence type="ECO:0000256" key="1">
    <source>
        <dbReference type="ARBA" id="ARBA00004629"/>
    </source>
</evidence>
<dbReference type="AlphaFoldDB" id="A0A131Y3T4"/>
<keyword evidence="9" id="KW-0653">Protein transport</keyword>
<evidence type="ECO:0000256" key="15">
    <source>
        <dbReference type="ARBA" id="ARBA00023328"/>
    </source>
</evidence>
<keyword evidence="7" id="KW-0509">mRNA transport</keyword>
<evidence type="ECO:0000256" key="13">
    <source>
        <dbReference type="ARBA" id="ARBA00023136"/>
    </source>
</evidence>
<evidence type="ECO:0000256" key="5">
    <source>
        <dbReference type="ARBA" id="ARBA00022481"/>
    </source>
</evidence>
<keyword evidence="4" id="KW-0158">Chromosome</keyword>
<sequence>MDPNLSDSLGYALSQLSTPVPERSRSRFSNRSFLQRTQDSISPSSRRVSPWPPSRRNGSRVAVADTLINSTTDCGTGLLRRSVNVSANPGATDVTLFTAAALASEHPAVSATAGIYAEFMEAYHSYASEHDILDLLDKYEALCEKYLAKLKKVAERMVSRTGDAVWQETQSCLTLLTEERNTWQLTKVLLRDQLESAEQLDDEEQMIVDGVGGKETSDRQIVDALYAKDALIRRAQLVVDWLERCAALDHESEDRVEYFADVGGCAWENTLYRLQSQGDGGVSNCVSQLDPDAPSRLQQPLHDEDREDECRLFRNVFCHLRKGQLQRAQELAMENGHHWLAAALEGWKAHHDPNYGGLLNGASSLQPAEGNPYRDLWKEAAWDAVSGPNCSVYERAVYAALCGNLKGLVPVCHKWKDLLWAHMRLLVDVGIEQELRTATEQSRSLEPLPPGYPNQRRTLQEVFRDLQATLGFARQGELGLEYVVQRCVILNDVRGMAEEMKEWLANEERRVTVPMQTVRFAAHMVLLARRVGGSQAPSREACDAVVRCYVSQLVSEGRAELVATYAATLPTADQVSSYVRLLKDMPEDDPEQRELCLTLAREAGLNVPLITRTLVEQVRLADDDFAAPEEASARLRSPDVTPEDLRKVASLDWLLFDPSTRGEALKQANALMRGFVCLGKVAAAREAFRRLPSDSVDVVSAQWSRTTEGRSAAADDENAVREFFCFQALLQAHQSFQDWFEQFHRHKPAPPEEVAPGARFSEKVAHEHRVRSHQLELQQWRGTVSTLAREVEKDVYNVLLFVDGGWMVDQREQADDARRRQMEALRRLCIPQLTFLLHEALLESGLAADCPRLLDVVASEKQGLYREFGHEELQTLLRRSKGVSLPLLDEGLDALGYPLE</sequence>
<name>A0A131Y3T4_IXORI</name>
<evidence type="ECO:0000256" key="7">
    <source>
        <dbReference type="ARBA" id="ARBA00022816"/>
    </source>
</evidence>